<keyword evidence="3" id="KW-1185">Reference proteome</keyword>
<reference evidence="2" key="1">
    <citation type="submission" date="2022-03" db="EMBL/GenBank/DDBJ databases">
        <authorList>
            <person name="Sayadi A."/>
        </authorList>
    </citation>
    <scope>NUCLEOTIDE SEQUENCE</scope>
</reference>
<organism evidence="2 3">
    <name type="scientific">Acanthoscelides obtectus</name>
    <name type="common">Bean weevil</name>
    <name type="synonym">Bruchus obtectus</name>
    <dbReference type="NCBI Taxonomy" id="200917"/>
    <lineage>
        <taxon>Eukaryota</taxon>
        <taxon>Metazoa</taxon>
        <taxon>Ecdysozoa</taxon>
        <taxon>Arthropoda</taxon>
        <taxon>Hexapoda</taxon>
        <taxon>Insecta</taxon>
        <taxon>Pterygota</taxon>
        <taxon>Neoptera</taxon>
        <taxon>Endopterygota</taxon>
        <taxon>Coleoptera</taxon>
        <taxon>Polyphaga</taxon>
        <taxon>Cucujiformia</taxon>
        <taxon>Chrysomeloidea</taxon>
        <taxon>Chrysomelidae</taxon>
        <taxon>Bruchinae</taxon>
        <taxon>Bruchini</taxon>
        <taxon>Acanthoscelides</taxon>
    </lineage>
</organism>
<sequence length="108" mass="12809">MMFRILKLKMLSVCFIYIGSQNRQKDGSDAVYVNPGHTVLVRESMMTMQKRFTAWTNLLKIATVFLCRQNDSIDFQMILYLKHLLHNPHKMKNLESRRRNAEAMKFIL</sequence>
<dbReference type="Proteomes" id="UP001152888">
    <property type="component" value="Unassembled WGS sequence"/>
</dbReference>
<evidence type="ECO:0000313" key="3">
    <source>
        <dbReference type="Proteomes" id="UP001152888"/>
    </source>
</evidence>
<dbReference type="AlphaFoldDB" id="A0A9P0L5Y3"/>
<keyword evidence="1" id="KW-0732">Signal</keyword>
<proteinExistence type="predicted"/>
<comment type="caution">
    <text evidence="2">The sequence shown here is derived from an EMBL/GenBank/DDBJ whole genome shotgun (WGS) entry which is preliminary data.</text>
</comment>
<protein>
    <submittedName>
        <fullName evidence="2">Uncharacterized protein</fullName>
    </submittedName>
</protein>
<accession>A0A9P0L5Y3</accession>
<evidence type="ECO:0000313" key="2">
    <source>
        <dbReference type="EMBL" id="CAH1988491.1"/>
    </source>
</evidence>
<dbReference type="EMBL" id="CAKOFQ010007046">
    <property type="protein sequence ID" value="CAH1988491.1"/>
    <property type="molecule type" value="Genomic_DNA"/>
</dbReference>
<name>A0A9P0L5Y3_ACAOB</name>
<feature type="signal peptide" evidence="1">
    <location>
        <begin position="1"/>
        <end position="20"/>
    </location>
</feature>
<gene>
    <name evidence="2" type="ORF">ACAOBT_LOCUS18518</name>
</gene>
<evidence type="ECO:0000256" key="1">
    <source>
        <dbReference type="SAM" id="SignalP"/>
    </source>
</evidence>
<feature type="chain" id="PRO_5040372882" evidence="1">
    <location>
        <begin position="21"/>
        <end position="108"/>
    </location>
</feature>